<reference evidence="5" key="2">
    <citation type="journal article" date="2023" name="BMC Genomics">
        <title>Pest status, molecular evolution, and epigenetic factors derived from the genome assembly of Frankliniella fusca, a thysanopteran phytovirus vector.</title>
        <authorList>
            <person name="Catto M.A."/>
            <person name="Labadie P.E."/>
            <person name="Jacobson A.L."/>
            <person name="Kennedy G.G."/>
            <person name="Srinivasan R."/>
            <person name="Hunt B.G."/>
        </authorList>
    </citation>
    <scope>NUCLEOTIDE SEQUENCE</scope>
    <source>
        <strain evidence="5">PL_HMW_Pooled</strain>
    </source>
</reference>
<evidence type="ECO:0000256" key="2">
    <source>
        <dbReference type="ARBA" id="ARBA00022603"/>
    </source>
</evidence>
<evidence type="ECO:0000313" key="8">
    <source>
        <dbReference type="Proteomes" id="UP001219518"/>
    </source>
</evidence>
<dbReference type="InterPro" id="IPR018117">
    <property type="entry name" value="C5_DNA_meth_AS"/>
</dbReference>
<dbReference type="Proteomes" id="UP001219518">
    <property type="component" value="Unassembled WGS sequence"/>
</dbReference>
<organism evidence="5 8">
    <name type="scientific">Frankliniella fusca</name>
    <dbReference type="NCBI Taxonomy" id="407009"/>
    <lineage>
        <taxon>Eukaryota</taxon>
        <taxon>Metazoa</taxon>
        <taxon>Ecdysozoa</taxon>
        <taxon>Arthropoda</taxon>
        <taxon>Hexapoda</taxon>
        <taxon>Insecta</taxon>
        <taxon>Pterygota</taxon>
        <taxon>Neoptera</taxon>
        <taxon>Paraneoptera</taxon>
        <taxon>Thysanoptera</taxon>
        <taxon>Terebrantia</taxon>
        <taxon>Thripoidea</taxon>
        <taxon>Thripidae</taxon>
        <taxon>Frankliniella</taxon>
    </lineage>
</organism>
<proteinExistence type="predicted"/>
<dbReference type="EC" id="2.1.1.37" evidence="1"/>
<dbReference type="GO" id="GO:0005634">
    <property type="term" value="C:nucleus"/>
    <property type="evidence" value="ECO:0007669"/>
    <property type="project" value="TreeGrafter"/>
</dbReference>
<gene>
    <name evidence="7" type="ORF">KUF71_010649</name>
    <name evidence="6" type="ORF">KUF71_013765</name>
    <name evidence="5" type="ORF">KUF71_019787</name>
</gene>
<evidence type="ECO:0000313" key="6">
    <source>
        <dbReference type="EMBL" id="KAK3925516.1"/>
    </source>
</evidence>
<dbReference type="SUPFAM" id="SSF53335">
    <property type="entry name" value="S-adenosyl-L-methionine-dependent methyltransferases"/>
    <property type="match status" value="1"/>
</dbReference>
<dbReference type="AlphaFoldDB" id="A0AAE1GVX8"/>
<reference evidence="5" key="1">
    <citation type="submission" date="2021-07" db="EMBL/GenBank/DDBJ databases">
        <authorList>
            <person name="Catto M.A."/>
            <person name="Jacobson A."/>
            <person name="Kennedy G."/>
            <person name="Labadie P."/>
            <person name="Hunt B.G."/>
            <person name="Srinivasan R."/>
        </authorList>
    </citation>
    <scope>NUCLEOTIDE SEQUENCE</scope>
    <source>
        <strain evidence="5">PL_HMW_Pooled</strain>
        <tissue evidence="5">Head</tissue>
    </source>
</reference>
<dbReference type="InterPro" id="IPR001525">
    <property type="entry name" value="C5_MeTfrase"/>
</dbReference>
<dbReference type="GO" id="GO:0032259">
    <property type="term" value="P:methylation"/>
    <property type="evidence" value="ECO:0007669"/>
    <property type="project" value="UniProtKB-KW"/>
</dbReference>
<protein>
    <recommendedName>
        <fullName evidence="1">DNA (cytosine-5-)-methyltransferase</fullName>
        <ecNumber evidence="1">2.1.1.37</ecNumber>
    </recommendedName>
</protein>
<dbReference type="InterPro" id="IPR029063">
    <property type="entry name" value="SAM-dependent_MTases_sf"/>
</dbReference>
<dbReference type="PROSITE" id="PS00094">
    <property type="entry name" value="C5_MTASE_1"/>
    <property type="match status" value="1"/>
</dbReference>
<keyword evidence="2" id="KW-0489">Methyltransferase</keyword>
<evidence type="ECO:0000313" key="7">
    <source>
        <dbReference type="EMBL" id="KAK3931881.1"/>
    </source>
</evidence>
<name>A0AAE1GVX8_9NEOP</name>
<evidence type="ECO:0000256" key="1">
    <source>
        <dbReference type="ARBA" id="ARBA00011975"/>
    </source>
</evidence>
<dbReference type="Gene3D" id="3.40.50.150">
    <property type="entry name" value="Vaccinia Virus protein VP39"/>
    <property type="match status" value="1"/>
</dbReference>
<dbReference type="Pfam" id="PF00145">
    <property type="entry name" value="DNA_methylase"/>
    <property type="match status" value="1"/>
</dbReference>
<accession>A0AAE1GVX8</accession>
<comment type="caution">
    <text evidence="5">The sequence shown here is derived from an EMBL/GenBank/DDBJ whole genome shotgun (WGS) entry which is preliminary data.</text>
</comment>
<evidence type="ECO:0000256" key="4">
    <source>
        <dbReference type="ARBA" id="ARBA00022691"/>
    </source>
</evidence>
<keyword evidence="8" id="KW-1185">Reference proteome</keyword>
<dbReference type="GO" id="GO:0003886">
    <property type="term" value="F:DNA (cytosine-5-)-methyltransferase activity"/>
    <property type="evidence" value="ECO:0007669"/>
    <property type="project" value="UniProtKB-EC"/>
</dbReference>
<dbReference type="EMBL" id="JAHWGI010001231">
    <property type="protein sequence ID" value="KAK3925516.1"/>
    <property type="molecule type" value="Genomic_DNA"/>
</dbReference>
<dbReference type="EMBL" id="JAHWGI010001431">
    <property type="protein sequence ID" value="KAK3931881.1"/>
    <property type="molecule type" value="Genomic_DNA"/>
</dbReference>
<dbReference type="EMBL" id="JAHWGI010000122">
    <property type="protein sequence ID" value="KAK3909778.1"/>
    <property type="molecule type" value="Genomic_DNA"/>
</dbReference>
<dbReference type="PANTHER" id="PTHR23068">
    <property type="entry name" value="DNA CYTOSINE-5- -METHYLTRANSFERASE 3-RELATED"/>
    <property type="match status" value="1"/>
</dbReference>
<evidence type="ECO:0000313" key="5">
    <source>
        <dbReference type="EMBL" id="KAK3909778.1"/>
    </source>
</evidence>
<evidence type="ECO:0000256" key="3">
    <source>
        <dbReference type="ARBA" id="ARBA00022679"/>
    </source>
</evidence>
<dbReference type="InterPro" id="IPR050390">
    <property type="entry name" value="C5-Methyltransferase"/>
</dbReference>
<keyword evidence="3" id="KW-0808">Transferase</keyword>
<keyword evidence="4" id="KW-0949">S-adenosyl-L-methionine</keyword>
<dbReference type="PANTHER" id="PTHR23068:SF25">
    <property type="entry name" value="DNA (CYTOSINE-5)-METHYLTRANSFERASE DRM2"/>
    <property type="match status" value="1"/>
</dbReference>
<sequence length="383" mass="42951">MPKYKRRGVRRYLTQAPKSKRHYGQKKVLRKGCNRMTTQAPSLVHDNNNLSQAVDENVIDGFQNCFDNIIDQTPGSTQRQVAGQSLKQTAGLAIEEPFYGFQSGVLLPGSHCRPIIVLSLYDGVSSGLVALNKLGIPVLRYFSSEICENALRVQSLRHPNVIRLGDVKDITSEVLDSLGKIDLVLAGSPCSDLSRVNPRRAGLRGGTGLLYFEFVRIIRYLQDKYTKENHSVKWLFENTCHLDKDTLLQMNSDMGVPSKRCSSSFLPVTRKRFFWGNIAGLQHDTVVRKSKLTLQDCIDGNKTAIISEARTLTSNRSGQRCVEYEGKREFFSPTDYERLQGLEAHYTDANLSITARIKLLAKGWCIPVIVDILSSLVPIFSHS</sequence>